<dbReference type="InterPro" id="IPR000719">
    <property type="entry name" value="Prot_kinase_dom"/>
</dbReference>
<evidence type="ECO:0000313" key="12">
    <source>
        <dbReference type="EMBL" id="PRP86153.1"/>
    </source>
</evidence>
<feature type="compositionally biased region" description="Polar residues" evidence="10">
    <location>
        <begin position="412"/>
        <end position="424"/>
    </location>
</feature>
<evidence type="ECO:0000256" key="9">
    <source>
        <dbReference type="PROSITE-ProRule" id="PRU10141"/>
    </source>
</evidence>
<dbReference type="OrthoDB" id="512143at2759"/>
<evidence type="ECO:0000259" key="11">
    <source>
        <dbReference type="PROSITE" id="PS50011"/>
    </source>
</evidence>
<evidence type="ECO:0000256" key="3">
    <source>
        <dbReference type="ARBA" id="ARBA00022679"/>
    </source>
</evidence>
<dbReference type="PANTHER" id="PTHR24346:SF82">
    <property type="entry name" value="KP78A-RELATED"/>
    <property type="match status" value="1"/>
</dbReference>
<dbReference type="SUPFAM" id="SSF56112">
    <property type="entry name" value="Protein kinase-like (PK-like)"/>
    <property type="match status" value="1"/>
</dbReference>
<dbReference type="Pfam" id="PF00069">
    <property type="entry name" value="Pkinase"/>
    <property type="match status" value="1"/>
</dbReference>
<dbReference type="PROSITE" id="PS00107">
    <property type="entry name" value="PROTEIN_KINASE_ATP"/>
    <property type="match status" value="1"/>
</dbReference>
<dbReference type="AlphaFoldDB" id="A0A2P6NQC1"/>
<name>A0A2P6NQC1_9EUKA</name>
<dbReference type="FunFam" id="1.10.510.10:FF:000571">
    <property type="entry name" value="Maternal embryonic leucine zipper kinase"/>
    <property type="match status" value="1"/>
</dbReference>
<evidence type="ECO:0000256" key="5">
    <source>
        <dbReference type="ARBA" id="ARBA00022777"/>
    </source>
</evidence>
<evidence type="ECO:0000256" key="2">
    <source>
        <dbReference type="ARBA" id="ARBA00022527"/>
    </source>
</evidence>
<feature type="compositionally biased region" description="Basic and acidic residues" evidence="10">
    <location>
        <begin position="614"/>
        <end position="625"/>
    </location>
</feature>
<feature type="compositionally biased region" description="Low complexity" evidence="10">
    <location>
        <begin position="629"/>
        <end position="639"/>
    </location>
</feature>
<evidence type="ECO:0000313" key="13">
    <source>
        <dbReference type="Proteomes" id="UP000241769"/>
    </source>
</evidence>
<accession>A0A2P6NQC1</accession>
<evidence type="ECO:0000256" key="1">
    <source>
        <dbReference type="ARBA" id="ARBA00012513"/>
    </source>
</evidence>
<evidence type="ECO:0000256" key="4">
    <source>
        <dbReference type="ARBA" id="ARBA00022741"/>
    </source>
</evidence>
<dbReference type="GO" id="GO:0005524">
    <property type="term" value="F:ATP binding"/>
    <property type="evidence" value="ECO:0007669"/>
    <property type="project" value="UniProtKB-UniRule"/>
</dbReference>
<dbReference type="InParanoid" id="A0A2P6NQC1"/>
<dbReference type="FunFam" id="3.30.200.20:FF:000003">
    <property type="entry name" value="Non-specific serine/threonine protein kinase"/>
    <property type="match status" value="1"/>
</dbReference>
<dbReference type="InterPro" id="IPR011009">
    <property type="entry name" value="Kinase-like_dom_sf"/>
</dbReference>
<dbReference type="InterPro" id="IPR017441">
    <property type="entry name" value="Protein_kinase_ATP_BS"/>
</dbReference>
<organism evidence="12 13">
    <name type="scientific">Planoprotostelium fungivorum</name>
    <dbReference type="NCBI Taxonomy" id="1890364"/>
    <lineage>
        <taxon>Eukaryota</taxon>
        <taxon>Amoebozoa</taxon>
        <taxon>Evosea</taxon>
        <taxon>Variosea</taxon>
        <taxon>Cavosteliida</taxon>
        <taxon>Cavosteliaceae</taxon>
        <taxon>Planoprotostelium</taxon>
    </lineage>
</organism>
<feature type="binding site" evidence="9">
    <location>
        <position position="758"/>
    </location>
    <ligand>
        <name>ATP</name>
        <dbReference type="ChEBI" id="CHEBI:30616"/>
    </ligand>
</feature>
<feature type="region of interest" description="Disordered" evidence="10">
    <location>
        <begin position="282"/>
        <end position="307"/>
    </location>
</feature>
<evidence type="ECO:0000256" key="10">
    <source>
        <dbReference type="SAM" id="MobiDB-lite"/>
    </source>
</evidence>
<gene>
    <name evidence="12" type="ORF">PROFUN_03140</name>
</gene>
<reference evidence="12 13" key="1">
    <citation type="journal article" date="2018" name="Genome Biol. Evol.">
        <title>Multiple Roots of Fruiting Body Formation in Amoebozoa.</title>
        <authorList>
            <person name="Hillmann F."/>
            <person name="Forbes G."/>
            <person name="Novohradska S."/>
            <person name="Ferling I."/>
            <person name="Riege K."/>
            <person name="Groth M."/>
            <person name="Westermann M."/>
            <person name="Marz M."/>
            <person name="Spaller T."/>
            <person name="Winckler T."/>
            <person name="Schaap P."/>
            <person name="Glockner G."/>
        </authorList>
    </citation>
    <scope>NUCLEOTIDE SEQUENCE [LARGE SCALE GENOMIC DNA]</scope>
    <source>
        <strain evidence="12 13">Jena</strain>
    </source>
</reference>
<feature type="domain" description="Protein kinase" evidence="11">
    <location>
        <begin position="729"/>
        <end position="988"/>
    </location>
</feature>
<protein>
    <recommendedName>
        <fullName evidence="1">non-specific serine/threonine protein kinase</fullName>
        <ecNumber evidence="1">2.7.11.1</ecNumber>
    </recommendedName>
</protein>
<evidence type="ECO:0000256" key="6">
    <source>
        <dbReference type="ARBA" id="ARBA00022840"/>
    </source>
</evidence>
<keyword evidence="6 9" id="KW-0067">ATP-binding</keyword>
<dbReference type="SMART" id="SM00220">
    <property type="entry name" value="S_TKc"/>
    <property type="match status" value="1"/>
</dbReference>
<sequence length="1016" mass="113611">MDGAPLDGDDSEYTDLFARVNSPYTTDSYGRRTSFPNANPRYNPYEHPSMPGNAQRQSPYSTATVNFATPQLQQEWNSTDNSYQDPQNQMKQHQNIIKQQIFRRRSTTSITGRPQVRGDTGITHVLSDQSLFQSGNATLNDYEIPMPAPIPLHDFTNVTCPDFIINGEPVRPEDIHSNITHHPHHVNLQNHTSNYNAPQLLPHGVVQTHPHHIITHQRQVEPTYNRLLQPAVHQILSQHNGQPGPPNVNVINPNAATSQQIHNAAVQSLIMSAQQMQRSVRRLTPRNPRGSWNGNPTSPTTPPLPPSVALPTVPNVSQNIVNQINTPETEGHASTAAYILIGESGEVVSAGNTEEFGFSTSQLTGKSFTSIFVPPYREFFNSLIDGYHRNHKEYEAALAVPTVVELCHIPKSPSQNRKSSQQGEENSRAPGTFNVNKCHLARVAITPANTSNSVENSGKKHLLALVERYRESSAMVTTDANGIILTSRDTLSVFGKNGPDVIRQSAETLFGNFDYKKEQSPSNVRFKHANGTMFWAYVTKATIGVSGFTLNTFQIKPLSHTVDVILLLNSDHLITRTSVYSLSTMFNLTPLKLVGRSISEWMVEDDEDSWSSVETEKRKRLKMSDSDVPDVSSPTDSQSAGANRARFKHGDGGTVLVHFQSYPITHSQDQKIGPAPLRCLYEGMLSPEDPFNGTPDMRIRHSNFQPVQCLRVSRVQQTTTESETEIEKYLFLETIGLGAFSKVKKAVDPTTGQQIAIKIVTKSKLSAEDLQRAHRETEIMMTLDHSHIVKLHRTIETPKKLYLIMDYVDGCDLMGYVIEHNGLSEADSKGIFIQLVSALFYCHQRKVIHRDVKHKNILINRETKKIMLIDFGLSNWNEEGTMKTSYCGTPAFASPEMVLGHQYEGHLVDVWSAAVVLYSMLTARFPFSNVGELISGNFIDPPNVSEDCCKLIRSMLVVDPASRASLQESRLWSILGASEGLEVLTPLLYREQRSECWAEWIEINQILHMCNTSRLE</sequence>
<feature type="region of interest" description="Disordered" evidence="10">
    <location>
        <begin position="612"/>
        <end position="648"/>
    </location>
</feature>
<dbReference type="EC" id="2.7.11.1" evidence="1"/>
<dbReference type="Proteomes" id="UP000241769">
    <property type="component" value="Unassembled WGS sequence"/>
</dbReference>
<proteinExistence type="predicted"/>
<dbReference type="Gene3D" id="1.10.510.10">
    <property type="entry name" value="Transferase(Phosphotransferase) domain 1"/>
    <property type="match status" value="1"/>
</dbReference>
<evidence type="ECO:0000256" key="7">
    <source>
        <dbReference type="ARBA" id="ARBA00047899"/>
    </source>
</evidence>
<dbReference type="GO" id="GO:0035556">
    <property type="term" value="P:intracellular signal transduction"/>
    <property type="evidence" value="ECO:0007669"/>
    <property type="project" value="TreeGrafter"/>
</dbReference>
<dbReference type="EMBL" id="MDYQ01000035">
    <property type="protein sequence ID" value="PRP86153.1"/>
    <property type="molecule type" value="Genomic_DNA"/>
</dbReference>
<keyword evidence="4 9" id="KW-0547">Nucleotide-binding</keyword>
<feature type="region of interest" description="Disordered" evidence="10">
    <location>
        <begin position="411"/>
        <end position="432"/>
    </location>
</feature>
<dbReference type="InterPro" id="IPR008271">
    <property type="entry name" value="Ser/Thr_kinase_AS"/>
</dbReference>
<keyword evidence="5" id="KW-0418">Kinase</keyword>
<keyword evidence="13" id="KW-1185">Reference proteome</keyword>
<dbReference type="PANTHER" id="PTHR24346">
    <property type="entry name" value="MAP/MICROTUBULE AFFINITY-REGULATING KINASE"/>
    <property type="match status" value="1"/>
</dbReference>
<dbReference type="PROSITE" id="PS50011">
    <property type="entry name" value="PROTEIN_KINASE_DOM"/>
    <property type="match status" value="1"/>
</dbReference>
<dbReference type="PROSITE" id="PS00108">
    <property type="entry name" value="PROTEIN_KINASE_ST"/>
    <property type="match status" value="1"/>
</dbReference>
<comment type="catalytic activity">
    <reaction evidence="8">
        <text>L-seryl-[protein] + ATP = O-phospho-L-seryl-[protein] + ADP + H(+)</text>
        <dbReference type="Rhea" id="RHEA:17989"/>
        <dbReference type="Rhea" id="RHEA-COMP:9863"/>
        <dbReference type="Rhea" id="RHEA-COMP:11604"/>
        <dbReference type="ChEBI" id="CHEBI:15378"/>
        <dbReference type="ChEBI" id="CHEBI:29999"/>
        <dbReference type="ChEBI" id="CHEBI:30616"/>
        <dbReference type="ChEBI" id="CHEBI:83421"/>
        <dbReference type="ChEBI" id="CHEBI:456216"/>
        <dbReference type="EC" id="2.7.11.1"/>
    </reaction>
</comment>
<dbReference type="GO" id="GO:0004674">
    <property type="term" value="F:protein serine/threonine kinase activity"/>
    <property type="evidence" value="ECO:0007669"/>
    <property type="project" value="UniProtKB-KW"/>
</dbReference>
<dbReference type="CDD" id="cd14003">
    <property type="entry name" value="STKc_AMPK-like"/>
    <property type="match status" value="1"/>
</dbReference>
<evidence type="ECO:0000256" key="8">
    <source>
        <dbReference type="ARBA" id="ARBA00048679"/>
    </source>
</evidence>
<comment type="caution">
    <text evidence="12">The sequence shown here is derived from an EMBL/GenBank/DDBJ whole genome shotgun (WGS) entry which is preliminary data.</text>
</comment>
<comment type="catalytic activity">
    <reaction evidence="7">
        <text>L-threonyl-[protein] + ATP = O-phospho-L-threonyl-[protein] + ADP + H(+)</text>
        <dbReference type="Rhea" id="RHEA:46608"/>
        <dbReference type="Rhea" id="RHEA-COMP:11060"/>
        <dbReference type="Rhea" id="RHEA-COMP:11605"/>
        <dbReference type="ChEBI" id="CHEBI:15378"/>
        <dbReference type="ChEBI" id="CHEBI:30013"/>
        <dbReference type="ChEBI" id="CHEBI:30616"/>
        <dbReference type="ChEBI" id="CHEBI:61977"/>
        <dbReference type="ChEBI" id="CHEBI:456216"/>
        <dbReference type="EC" id="2.7.11.1"/>
    </reaction>
</comment>
<keyword evidence="2" id="KW-0723">Serine/threonine-protein kinase</keyword>
<keyword evidence="3" id="KW-0808">Transferase</keyword>
<dbReference type="STRING" id="1890364.A0A2P6NQC1"/>
<dbReference type="GO" id="GO:0005737">
    <property type="term" value="C:cytoplasm"/>
    <property type="evidence" value="ECO:0007669"/>
    <property type="project" value="TreeGrafter"/>
</dbReference>